<sequence length="88" mass="9832">MNVSLSLNPGWNSFRAAVMADRNIMKSKGFLLQTKTPIIPTLEVSKWQRDAKGVTKYGFNEKKSLFSVECVASISAENYNDMTALITK</sequence>
<keyword evidence="2" id="KW-1185">Reference proteome</keyword>
<accession>A0A8X7BQI5</accession>
<protein>
    <submittedName>
        <fullName evidence="1">Uncharacterized protein</fullName>
    </submittedName>
</protein>
<evidence type="ECO:0000313" key="1">
    <source>
        <dbReference type="EMBL" id="GFY39633.1"/>
    </source>
</evidence>
<name>A0A8X7BQI5_9ARAC</name>
<dbReference type="AlphaFoldDB" id="A0A8X7BQI5"/>
<evidence type="ECO:0000313" key="2">
    <source>
        <dbReference type="Proteomes" id="UP000886998"/>
    </source>
</evidence>
<dbReference type="Proteomes" id="UP000886998">
    <property type="component" value="Unassembled WGS sequence"/>
</dbReference>
<proteinExistence type="predicted"/>
<dbReference type="EMBL" id="BMAV01001458">
    <property type="protein sequence ID" value="GFY39633.1"/>
    <property type="molecule type" value="Genomic_DNA"/>
</dbReference>
<gene>
    <name evidence="1" type="ORF">TNIN_116251</name>
</gene>
<organism evidence="1 2">
    <name type="scientific">Trichonephila inaurata madagascariensis</name>
    <dbReference type="NCBI Taxonomy" id="2747483"/>
    <lineage>
        <taxon>Eukaryota</taxon>
        <taxon>Metazoa</taxon>
        <taxon>Ecdysozoa</taxon>
        <taxon>Arthropoda</taxon>
        <taxon>Chelicerata</taxon>
        <taxon>Arachnida</taxon>
        <taxon>Araneae</taxon>
        <taxon>Araneomorphae</taxon>
        <taxon>Entelegynae</taxon>
        <taxon>Araneoidea</taxon>
        <taxon>Nephilidae</taxon>
        <taxon>Trichonephila</taxon>
        <taxon>Trichonephila inaurata</taxon>
    </lineage>
</organism>
<comment type="caution">
    <text evidence="1">The sequence shown here is derived from an EMBL/GenBank/DDBJ whole genome shotgun (WGS) entry which is preliminary data.</text>
</comment>
<reference evidence="1" key="1">
    <citation type="submission" date="2020-08" db="EMBL/GenBank/DDBJ databases">
        <title>Multicomponent nature underlies the extraordinary mechanical properties of spider dragline silk.</title>
        <authorList>
            <person name="Kono N."/>
            <person name="Nakamura H."/>
            <person name="Mori M."/>
            <person name="Yoshida Y."/>
            <person name="Ohtoshi R."/>
            <person name="Malay A.D."/>
            <person name="Moran D.A.P."/>
            <person name="Tomita M."/>
            <person name="Numata K."/>
            <person name="Arakawa K."/>
        </authorList>
    </citation>
    <scope>NUCLEOTIDE SEQUENCE</scope>
</reference>